<gene>
    <name evidence="1" type="ORF">EGEIMDOP_00017</name>
</gene>
<reference evidence="1" key="1">
    <citation type="submission" date="2020-06" db="EMBL/GenBank/DDBJ databases">
        <title>Unique genomic features of the anaerobic methanotrophic archaea.</title>
        <authorList>
            <person name="Chadwick G.L."/>
            <person name="Skennerton C.T."/>
            <person name="Laso-Perez R."/>
            <person name="Leu A.O."/>
            <person name="Speth D.R."/>
            <person name="Yu H."/>
            <person name="Morgan-Lang C."/>
            <person name="Hatzenpichler R."/>
            <person name="Goudeau D."/>
            <person name="Malmstrom R."/>
            <person name="Brazelton W.J."/>
            <person name="Woyke T."/>
            <person name="Hallam S.J."/>
            <person name="Tyson G.W."/>
            <person name="Wegener G."/>
            <person name="Boetius A."/>
            <person name="Orphan V."/>
        </authorList>
    </citation>
    <scope>NUCLEOTIDE SEQUENCE</scope>
</reference>
<evidence type="ECO:0000313" key="1">
    <source>
        <dbReference type="EMBL" id="QNO50732.1"/>
    </source>
</evidence>
<name>A0A7G9YRU8_9EURY</name>
<dbReference type="AlphaFoldDB" id="A0A7G9YRU8"/>
<accession>A0A7G9YRU8</accession>
<proteinExistence type="predicted"/>
<protein>
    <submittedName>
        <fullName evidence="1">Uncharacterized protein</fullName>
    </submittedName>
</protein>
<organism evidence="1">
    <name type="scientific">Candidatus Methanophagaceae archaeon ANME-1 ERB6</name>
    <dbReference type="NCBI Taxonomy" id="2759912"/>
    <lineage>
        <taxon>Archaea</taxon>
        <taxon>Methanobacteriati</taxon>
        <taxon>Methanobacteriota</taxon>
        <taxon>Stenosarchaea group</taxon>
        <taxon>Methanomicrobia</taxon>
        <taxon>Candidatus Methanophagales</taxon>
        <taxon>Candidatus Methanophagaceae</taxon>
    </lineage>
</organism>
<sequence>MNKSKEKLSQVAKSIGFRGRITARFRAIGHRAIYKNVK</sequence>
<dbReference type="EMBL" id="MT631449">
    <property type="protein sequence ID" value="QNO50732.1"/>
    <property type="molecule type" value="Genomic_DNA"/>
</dbReference>